<evidence type="ECO:0000313" key="5">
    <source>
        <dbReference type="EMBL" id="SEF24201.1"/>
    </source>
</evidence>
<dbReference type="STRING" id="218821.SAMN05421837_102609"/>
<dbReference type="GO" id="GO:0051213">
    <property type="term" value="F:dioxygenase activity"/>
    <property type="evidence" value="ECO:0007669"/>
    <property type="project" value="UniProtKB-KW"/>
</dbReference>
<evidence type="ECO:0000313" key="6">
    <source>
        <dbReference type="Proteomes" id="UP000198878"/>
    </source>
</evidence>
<evidence type="ECO:0000259" key="4">
    <source>
        <dbReference type="Pfam" id="PF01494"/>
    </source>
</evidence>
<proteinExistence type="predicted"/>
<reference evidence="6" key="1">
    <citation type="submission" date="2016-10" db="EMBL/GenBank/DDBJ databases">
        <authorList>
            <person name="Varghese N."/>
            <person name="Submissions S."/>
        </authorList>
    </citation>
    <scope>NUCLEOTIDE SEQUENCE [LARGE SCALE GENOMIC DNA]</scope>
    <source>
        <strain evidence="6">DSM 44654</strain>
    </source>
</reference>
<organism evidence="5 6">
    <name type="scientific">Amycolatopsis pretoriensis</name>
    <dbReference type="NCBI Taxonomy" id="218821"/>
    <lineage>
        <taxon>Bacteria</taxon>
        <taxon>Bacillati</taxon>
        <taxon>Actinomycetota</taxon>
        <taxon>Actinomycetes</taxon>
        <taxon>Pseudonocardiales</taxon>
        <taxon>Pseudonocardiaceae</taxon>
        <taxon>Amycolatopsis</taxon>
    </lineage>
</organism>
<dbReference type="OrthoDB" id="8670884at2"/>
<evidence type="ECO:0000256" key="2">
    <source>
        <dbReference type="ARBA" id="ARBA00022630"/>
    </source>
</evidence>
<dbReference type="Pfam" id="PF21274">
    <property type="entry name" value="Rng_hyd_C"/>
    <property type="match status" value="1"/>
</dbReference>
<dbReference type="Gene3D" id="3.30.70.2450">
    <property type="match status" value="1"/>
</dbReference>
<feature type="domain" description="FAD-binding" evidence="4">
    <location>
        <begin position="5"/>
        <end position="341"/>
    </location>
</feature>
<keyword evidence="5" id="KW-0223">Dioxygenase</keyword>
<dbReference type="RefSeq" id="WP_086675753.1">
    <property type="nucleotide sequence ID" value="NZ_FNUJ01000002.1"/>
</dbReference>
<dbReference type="PANTHER" id="PTHR43004">
    <property type="entry name" value="TRK SYSTEM POTASSIUM UPTAKE PROTEIN"/>
    <property type="match status" value="1"/>
</dbReference>
<dbReference type="InterPro" id="IPR002938">
    <property type="entry name" value="FAD-bd"/>
</dbReference>
<dbReference type="Pfam" id="PF01494">
    <property type="entry name" value="FAD_binding_3"/>
    <property type="match status" value="1"/>
</dbReference>
<name>A0A1H5QFN8_9PSEU</name>
<dbReference type="InterPro" id="IPR050641">
    <property type="entry name" value="RIFMO-like"/>
</dbReference>
<evidence type="ECO:0000256" key="1">
    <source>
        <dbReference type="ARBA" id="ARBA00001974"/>
    </source>
</evidence>
<dbReference type="Proteomes" id="UP000198878">
    <property type="component" value="Unassembled WGS sequence"/>
</dbReference>
<dbReference type="EMBL" id="FNUJ01000002">
    <property type="protein sequence ID" value="SEF24201.1"/>
    <property type="molecule type" value="Genomic_DNA"/>
</dbReference>
<dbReference type="AlphaFoldDB" id="A0A1H5QFN8"/>
<keyword evidence="2" id="KW-0285">Flavoprotein</keyword>
<dbReference type="SUPFAM" id="SSF51905">
    <property type="entry name" value="FAD/NAD(P)-binding domain"/>
    <property type="match status" value="1"/>
</dbReference>
<evidence type="ECO:0000256" key="3">
    <source>
        <dbReference type="ARBA" id="ARBA00022827"/>
    </source>
</evidence>
<dbReference type="InterPro" id="IPR036188">
    <property type="entry name" value="FAD/NAD-bd_sf"/>
</dbReference>
<protein>
    <submittedName>
        <fullName evidence="5">NADPH-dependent dioxygenase</fullName>
    </submittedName>
</protein>
<dbReference type="GO" id="GO:0071949">
    <property type="term" value="F:FAD binding"/>
    <property type="evidence" value="ECO:0007669"/>
    <property type="project" value="InterPro"/>
</dbReference>
<dbReference type="PANTHER" id="PTHR43004:SF19">
    <property type="entry name" value="BINDING MONOOXYGENASE, PUTATIVE (JCVI)-RELATED"/>
    <property type="match status" value="1"/>
</dbReference>
<comment type="cofactor">
    <cofactor evidence="1">
        <name>FAD</name>
        <dbReference type="ChEBI" id="CHEBI:57692"/>
    </cofactor>
</comment>
<sequence length="515" mass="55539">MTGYDVDVLVAGAGPVGLTAALQLARWGVPVRVVDAAPGPATTSRALGTHARSLEIYDQLGILGDIAPHGTRVNAFVRHQAGRASRVDFDFGDLTTRFPYMFNVDQVITERVLRGHAGSAGVEVEWNTALESFEQDEDVVTATVRRGDGQETVRARYLWGCDGGHSTVRKALELPLAGEAAHTWLIADAIVHTDLDRDGVHWLFPAGGALMMFPFPDSRKWRLLDTTGEGEPDHPERIARQFGTKLSQALGRDTVVEHSSWASKFTIQQRAVPAMHFGRCFVSGDAAHVHSPASGQGLNTGIQDAYNLAWKLAMVVRGHADPVLLDTYDAERVPIGQALLASTGEVMNTAMVDTGAADTRDSDHGFMRQLIRSMSGLGIAYPDSPLTVPGQEPEEGPRPGRRLTEISAADAQSPGWTALRALLRTPAWHLLVLAGGTHPAGRALPAWVETITISRCRPDQGVWDPDGRVQDTLALTEGQWILVRPDGYLSARGTGSTSLRAALTGLPTRTEQETS</sequence>
<accession>A0A1H5QFN8</accession>
<gene>
    <name evidence="5" type="ORF">SAMN05421837_102609</name>
</gene>
<keyword evidence="6" id="KW-1185">Reference proteome</keyword>
<dbReference type="Gene3D" id="3.40.30.120">
    <property type="match status" value="1"/>
</dbReference>
<dbReference type="GO" id="GO:0016709">
    <property type="term" value="F:oxidoreductase activity, acting on paired donors, with incorporation or reduction of molecular oxygen, NAD(P)H as one donor, and incorporation of one atom of oxygen"/>
    <property type="evidence" value="ECO:0007669"/>
    <property type="project" value="UniProtKB-ARBA"/>
</dbReference>
<keyword evidence="3" id="KW-0274">FAD</keyword>
<keyword evidence="5" id="KW-0560">Oxidoreductase</keyword>
<dbReference type="Gene3D" id="3.50.50.60">
    <property type="entry name" value="FAD/NAD(P)-binding domain"/>
    <property type="match status" value="1"/>
</dbReference>
<dbReference type="PRINTS" id="PR00420">
    <property type="entry name" value="RNGMNOXGNASE"/>
</dbReference>